<gene>
    <name evidence="1" type="ORF">GCM10009804_48640</name>
</gene>
<dbReference type="EMBL" id="BAAAPH010000016">
    <property type="protein sequence ID" value="GAA1586900.1"/>
    <property type="molecule type" value="Genomic_DNA"/>
</dbReference>
<protein>
    <submittedName>
        <fullName evidence="1">Uncharacterized protein</fullName>
    </submittedName>
</protein>
<keyword evidence="2" id="KW-1185">Reference proteome</keyword>
<proteinExistence type="predicted"/>
<dbReference type="Gene3D" id="2.160.20.50">
    <property type="entry name" value="Insect antifreeze protein"/>
    <property type="match status" value="1"/>
</dbReference>
<evidence type="ECO:0000313" key="2">
    <source>
        <dbReference type="Proteomes" id="UP001501705"/>
    </source>
</evidence>
<organism evidence="1 2">
    <name type="scientific">Kribbella hippodromi</name>
    <dbReference type="NCBI Taxonomy" id="434347"/>
    <lineage>
        <taxon>Bacteria</taxon>
        <taxon>Bacillati</taxon>
        <taxon>Actinomycetota</taxon>
        <taxon>Actinomycetes</taxon>
        <taxon>Propionibacteriales</taxon>
        <taxon>Kribbellaceae</taxon>
        <taxon>Kribbella</taxon>
    </lineage>
</organism>
<evidence type="ECO:0000313" key="1">
    <source>
        <dbReference type="EMBL" id="GAA1586900.1"/>
    </source>
</evidence>
<sequence length="116" mass="12241">MFTTRMRAGNGQLQAFTTQMTGRCAEAGWCVGTGWCAGTGWYVRTGRCVEAGWCVGTGWCVEVGWCVGTGWCGVMGWWVEGGWCVDLPVADISRRRSAGVGRLGGVPRGGGWVGAG</sequence>
<comment type="caution">
    <text evidence="1">The sequence shown here is derived from an EMBL/GenBank/DDBJ whole genome shotgun (WGS) entry which is preliminary data.</text>
</comment>
<dbReference type="Proteomes" id="UP001501705">
    <property type="component" value="Unassembled WGS sequence"/>
</dbReference>
<accession>A0ABP4PNX0</accession>
<reference evidence="2" key="1">
    <citation type="journal article" date="2019" name="Int. J. Syst. Evol. Microbiol.">
        <title>The Global Catalogue of Microorganisms (GCM) 10K type strain sequencing project: providing services to taxonomists for standard genome sequencing and annotation.</title>
        <authorList>
            <consortium name="The Broad Institute Genomics Platform"/>
            <consortium name="The Broad Institute Genome Sequencing Center for Infectious Disease"/>
            <person name="Wu L."/>
            <person name="Ma J."/>
        </authorList>
    </citation>
    <scope>NUCLEOTIDE SEQUENCE [LARGE SCALE GENOMIC DNA]</scope>
    <source>
        <strain evidence="2">JCM 15572</strain>
    </source>
</reference>
<name>A0ABP4PNX0_9ACTN</name>